<feature type="region of interest" description="Disordered" evidence="5">
    <location>
        <begin position="696"/>
        <end position="755"/>
    </location>
</feature>
<name>A0A409V8G2_9AGAR</name>
<evidence type="ECO:0000256" key="3">
    <source>
        <dbReference type="ARBA" id="ARBA00023054"/>
    </source>
</evidence>
<feature type="compositionally biased region" description="Basic and acidic residues" evidence="5">
    <location>
        <begin position="548"/>
        <end position="560"/>
    </location>
</feature>
<keyword evidence="9" id="KW-1185">Reference proteome</keyword>
<feature type="compositionally biased region" description="Basic and acidic residues" evidence="5">
    <location>
        <begin position="524"/>
        <end position="539"/>
    </location>
</feature>
<feature type="compositionally biased region" description="Acidic residues" evidence="5">
    <location>
        <begin position="131"/>
        <end position="150"/>
    </location>
</feature>
<feature type="compositionally biased region" description="Basic and acidic residues" evidence="5">
    <location>
        <begin position="1"/>
        <end position="15"/>
    </location>
</feature>
<feature type="region of interest" description="Disordered" evidence="5">
    <location>
        <begin position="429"/>
        <end position="659"/>
    </location>
</feature>
<dbReference type="EMBL" id="NHTK01006137">
    <property type="protein sequence ID" value="PPQ62833.1"/>
    <property type="molecule type" value="Genomic_DNA"/>
</dbReference>
<dbReference type="Pfam" id="PF25121">
    <property type="entry name" value="RRM_ESF1"/>
    <property type="match status" value="1"/>
</dbReference>
<comment type="caution">
    <text evidence="8">The sequence shown here is derived from an EMBL/GenBank/DDBJ whole genome shotgun (WGS) entry which is preliminary data.</text>
</comment>
<feature type="domain" description="ESF1 RRM" evidence="7">
    <location>
        <begin position="247"/>
        <end position="389"/>
    </location>
</feature>
<protein>
    <submittedName>
        <fullName evidence="8">Uncharacterized protein</fullName>
    </submittedName>
</protein>
<evidence type="ECO:0000256" key="5">
    <source>
        <dbReference type="SAM" id="MobiDB-lite"/>
    </source>
</evidence>
<comment type="subcellular location">
    <subcellularLocation>
        <location evidence="1">Nucleus</location>
        <location evidence="1">Nucleolus</location>
    </subcellularLocation>
</comment>
<dbReference type="PANTHER" id="PTHR12202">
    <property type="entry name" value="ESF1 HOMOLOG"/>
    <property type="match status" value="1"/>
</dbReference>
<feature type="compositionally biased region" description="Basic and acidic residues" evidence="5">
    <location>
        <begin position="697"/>
        <end position="729"/>
    </location>
</feature>
<accession>A0A409V8G2</accession>
<dbReference type="InParanoid" id="A0A409V8G2"/>
<evidence type="ECO:0000259" key="6">
    <source>
        <dbReference type="Pfam" id="PF08159"/>
    </source>
</evidence>
<dbReference type="InterPro" id="IPR039754">
    <property type="entry name" value="Esf1"/>
</dbReference>
<dbReference type="PANTHER" id="PTHR12202:SF0">
    <property type="entry name" value="ESF1 HOMOLOG"/>
    <property type="match status" value="1"/>
</dbReference>
<feature type="compositionally biased region" description="Basic and acidic residues" evidence="5">
    <location>
        <begin position="431"/>
        <end position="440"/>
    </location>
</feature>
<reference evidence="8 9" key="1">
    <citation type="journal article" date="2018" name="Evol. Lett.">
        <title>Horizontal gene cluster transfer increased hallucinogenic mushroom diversity.</title>
        <authorList>
            <person name="Reynolds H.T."/>
            <person name="Vijayakumar V."/>
            <person name="Gluck-Thaler E."/>
            <person name="Korotkin H.B."/>
            <person name="Matheny P.B."/>
            <person name="Slot J.C."/>
        </authorList>
    </citation>
    <scope>NUCLEOTIDE SEQUENCE [LARGE SCALE GENOMIC DNA]</scope>
    <source>
        <strain evidence="8 9">2629</strain>
    </source>
</reference>
<gene>
    <name evidence="8" type="ORF">CVT24_000527</name>
</gene>
<keyword evidence="3" id="KW-0175">Coiled coil</keyword>
<feature type="compositionally biased region" description="Acidic residues" evidence="5">
    <location>
        <begin position="72"/>
        <end position="82"/>
    </location>
</feature>
<dbReference type="STRING" id="181874.A0A409V8G2"/>
<evidence type="ECO:0000256" key="2">
    <source>
        <dbReference type="ARBA" id="ARBA00009087"/>
    </source>
</evidence>
<evidence type="ECO:0000313" key="8">
    <source>
        <dbReference type="EMBL" id="PPQ62833.1"/>
    </source>
</evidence>
<dbReference type="InterPro" id="IPR012580">
    <property type="entry name" value="NUC153"/>
</dbReference>
<feature type="region of interest" description="Disordered" evidence="5">
    <location>
        <begin position="1"/>
        <end position="151"/>
    </location>
</feature>
<dbReference type="GO" id="GO:0005730">
    <property type="term" value="C:nucleolus"/>
    <property type="evidence" value="ECO:0007669"/>
    <property type="project" value="UniProtKB-SubCell"/>
</dbReference>
<feature type="compositionally biased region" description="Basic and acidic residues" evidence="5">
    <location>
        <begin position="574"/>
        <end position="585"/>
    </location>
</feature>
<evidence type="ECO:0000256" key="1">
    <source>
        <dbReference type="ARBA" id="ARBA00004604"/>
    </source>
</evidence>
<sequence>MSDPRFARLKTDPRFRRPRTKQTKVVVDERFKSVFDMSNKDKGKSKKVDKYGRRVSSKQDQENLRRYYRLENEDEQQEDNEESGPSRPDYARGEGLVESSSEEEDESDIDEGPVILGPDEGSSNLYKPSLDEETDEEALEIDLNEDELSDSEINSKELKRRYAALDAQAAKAQREAEDEDEQSVEEAERTCRLAIVNLDWDHIRAHHLYKICASLVSPTAPVVKASSSKTPVLPVTEKGKKGKGKMALASQVTIARGKIRSVRIYPSEFGKKRMEREEKEGPPPEIFKKYQREKAIEKGLLSADDITVKDIYEVGAEGEEEYDEDALRRYQIERLRYYYAIVECDTVDAASHIYNELQGTELERSANVFDMSFVPDGMEFDSEPRDEATDELNTEYKAVEFVTDALRHSKVKLTWDDDDPERNMVTRRAMTQKEIDEQDFRNYIANSSDSSSEEEEEPAQKDKKKSKKERKKEERERLRALLLGGGGEDMPEGWGAGEGGNAFGNDDDGDVDMEITFSSALSGKKGEEDETTLEKYQRKMREKRKKRKEEVKEKAGNKEEEKDEFFEGSSGGEEETKKEPKTKTKGDKRKKDKDAATEGEPTSRKEATAEELALLVASDNTNAEPKHFSLKSVIKAEKGKKLKGKKNKKGDDHDEAQEDFVMDVKDERFKALHEDHEFAIDPTNPHFKKTKSMAALLEERQKRQQSLRGERVESNSVRTESKGPSKEKNLQSLVESVKRKSQAMEHQGQGKRRKF</sequence>
<evidence type="ECO:0000256" key="4">
    <source>
        <dbReference type="ARBA" id="ARBA00023242"/>
    </source>
</evidence>
<feature type="compositionally biased region" description="Basic and acidic residues" evidence="5">
    <location>
        <begin position="26"/>
        <end position="71"/>
    </location>
</feature>
<evidence type="ECO:0000259" key="7">
    <source>
        <dbReference type="Pfam" id="PF25121"/>
    </source>
</evidence>
<dbReference type="Pfam" id="PF08159">
    <property type="entry name" value="NUC153"/>
    <property type="match status" value="1"/>
</dbReference>
<dbReference type="FunCoup" id="A0A409V8G2">
    <property type="interactions" value="591"/>
</dbReference>
<proteinExistence type="inferred from homology"/>
<dbReference type="GO" id="GO:0003723">
    <property type="term" value="F:RNA binding"/>
    <property type="evidence" value="ECO:0007669"/>
    <property type="project" value="TreeGrafter"/>
</dbReference>
<feature type="compositionally biased region" description="Basic and acidic residues" evidence="5">
    <location>
        <begin position="592"/>
        <end position="608"/>
    </location>
</feature>
<dbReference type="InterPro" id="IPR056750">
    <property type="entry name" value="RRM_ESF1"/>
</dbReference>
<feature type="compositionally biased region" description="Gly residues" evidence="5">
    <location>
        <begin position="483"/>
        <end position="502"/>
    </location>
</feature>
<dbReference type="Proteomes" id="UP000284842">
    <property type="component" value="Unassembled WGS sequence"/>
</dbReference>
<feature type="compositionally biased region" description="Acidic residues" evidence="5">
    <location>
        <begin position="100"/>
        <end position="111"/>
    </location>
</feature>
<feature type="domain" description="NUC153" evidence="6">
    <location>
        <begin position="666"/>
        <end position="693"/>
    </location>
</feature>
<dbReference type="OrthoDB" id="431825at2759"/>
<evidence type="ECO:0000313" key="9">
    <source>
        <dbReference type="Proteomes" id="UP000284842"/>
    </source>
</evidence>
<comment type="similarity">
    <text evidence="2">Belongs to the ESF1 family.</text>
</comment>
<organism evidence="8 9">
    <name type="scientific">Panaeolus cyanescens</name>
    <dbReference type="NCBI Taxonomy" id="181874"/>
    <lineage>
        <taxon>Eukaryota</taxon>
        <taxon>Fungi</taxon>
        <taxon>Dikarya</taxon>
        <taxon>Basidiomycota</taxon>
        <taxon>Agaricomycotina</taxon>
        <taxon>Agaricomycetes</taxon>
        <taxon>Agaricomycetidae</taxon>
        <taxon>Agaricales</taxon>
        <taxon>Agaricineae</taxon>
        <taxon>Galeropsidaceae</taxon>
        <taxon>Panaeolus</taxon>
    </lineage>
</organism>
<keyword evidence="4" id="KW-0539">Nucleus</keyword>
<dbReference type="GO" id="GO:0006364">
    <property type="term" value="P:rRNA processing"/>
    <property type="evidence" value="ECO:0007669"/>
    <property type="project" value="InterPro"/>
</dbReference>
<dbReference type="AlphaFoldDB" id="A0A409V8G2"/>